<evidence type="ECO:0000313" key="8">
    <source>
        <dbReference type="Proteomes" id="UP000515146"/>
    </source>
</evidence>
<dbReference type="InterPro" id="IPR027417">
    <property type="entry name" value="P-loop_NTPase"/>
</dbReference>
<name>A0A6P6YD29_DERPT</name>
<keyword evidence="1" id="KW-0547">Nucleotide-binding</keyword>
<dbReference type="InterPro" id="IPR014001">
    <property type="entry name" value="Helicase_ATP-bd"/>
</dbReference>
<dbReference type="KEGG" id="dpte:113796709"/>
<sequence>MASLYGEIGEDIWESVDDDDFVEYATNNISANFSKEYYPEFSSKLKEIESNDYCSNTETFSAINEDFSSTNKIIDNNKLLLRKLWAIENNDNVENFDEIFPVEKRALTYPYELDIFQKRAILCISRYQHILVCAHTGCGKTAVAEYAIAQCKKNNYRTIYTSPIKALSNQKYNDLSRQFDSIGIITGDVCVNKSAQCLIMTTEILRNLLYRRDPMLNEVGAVIFDEVHYISDAARGVIWEECIIMMPSHIILVMLSATISNAKHFANWVGMTKQKEVFIIRTSKRVVPLIHYMYFNNKRYQLINNNQQTITQAYKQMYNDLLSYLISTDSLPAVVFCFSRNKVEQLAQKLSPLSNFTHKEKSKARSYFQHALECLSKSDRDLPAVKLIQSLMEKGIGIHHGGMLPILKEITEILVSKKLIKVLFATDTFAMGINMPMRTVVLSELKKHDGSKTRYLQSNEYIQIAGRAGRRGLDNFGHVYILVSQKEPTPLNDLVKILNFKPLALDSKFHLNFSMVLEIQTRSSIDPSLILGSSLNESTRQSEYRFHKHQIKQILNEIDEITNALTLGIDKTKLAEFTNLKRRYYKYAQNAFVHLLHTSKLFKNIFQPGRCSELQIKLNDEKWEFICNDSFIPIAYNWANGHSFQLIKEYTTLNEGLIKF</sequence>
<feature type="domain" description="Helicase ATP-binding" evidence="6">
    <location>
        <begin position="121"/>
        <end position="277"/>
    </location>
</feature>
<dbReference type="PANTHER" id="PTHR12131:SF1">
    <property type="entry name" value="ATP-DEPENDENT RNA HELICASE SUPV3L1, MITOCHONDRIAL-RELATED"/>
    <property type="match status" value="1"/>
</dbReference>
<dbReference type="GO" id="GO:0003676">
    <property type="term" value="F:nucleic acid binding"/>
    <property type="evidence" value="ECO:0007669"/>
    <property type="project" value="InterPro"/>
</dbReference>
<keyword evidence="8" id="KW-1185">Reference proteome</keyword>
<feature type="domain" description="Helicase C-terminal" evidence="7">
    <location>
        <begin position="320"/>
        <end position="517"/>
    </location>
</feature>
<dbReference type="SMART" id="SM00490">
    <property type="entry name" value="HELICc"/>
    <property type="match status" value="1"/>
</dbReference>
<dbReference type="GO" id="GO:0005524">
    <property type="term" value="F:ATP binding"/>
    <property type="evidence" value="ECO:0007669"/>
    <property type="project" value="UniProtKB-KW"/>
</dbReference>
<protein>
    <submittedName>
        <fullName evidence="9">DExH-box ATP-dependent RNA helicase DExH11-like</fullName>
    </submittedName>
</protein>
<dbReference type="RefSeq" id="XP_027202811.1">
    <property type="nucleotide sequence ID" value="XM_027347010.1"/>
</dbReference>
<accession>A0A6P6YD29</accession>
<evidence type="ECO:0000256" key="2">
    <source>
        <dbReference type="ARBA" id="ARBA00022801"/>
    </source>
</evidence>
<keyword evidence="2" id="KW-0378">Hydrolase</keyword>
<dbReference type="InterPro" id="IPR011545">
    <property type="entry name" value="DEAD/DEAH_box_helicase_dom"/>
</dbReference>
<dbReference type="SMART" id="SM00487">
    <property type="entry name" value="DEXDc"/>
    <property type="match status" value="1"/>
</dbReference>
<dbReference type="FunFam" id="3.40.50.300:FF:000190">
    <property type="entry name" value="ATP-dependent RNA helicase"/>
    <property type="match status" value="1"/>
</dbReference>
<evidence type="ECO:0000313" key="9">
    <source>
        <dbReference type="RefSeq" id="XP_027202811.1"/>
    </source>
</evidence>
<evidence type="ECO:0000259" key="6">
    <source>
        <dbReference type="PROSITE" id="PS51192"/>
    </source>
</evidence>
<dbReference type="CDD" id="cd18795">
    <property type="entry name" value="SF2_C_Ski2"/>
    <property type="match status" value="1"/>
</dbReference>
<dbReference type="Gene3D" id="3.40.50.300">
    <property type="entry name" value="P-loop containing nucleotide triphosphate hydrolases"/>
    <property type="match status" value="2"/>
</dbReference>
<reference evidence="9" key="1">
    <citation type="submission" date="2025-08" db="UniProtKB">
        <authorList>
            <consortium name="RefSeq"/>
        </authorList>
    </citation>
    <scope>IDENTIFICATION</scope>
    <source>
        <strain evidence="9">Airmid</strain>
    </source>
</reference>
<evidence type="ECO:0000256" key="4">
    <source>
        <dbReference type="ARBA" id="ARBA00022840"/>
    </source>
</evidence>
<dbReference type="PANTHER" id="PTHR12131">
    <property type="entry name" value="ATP-DEPENDENT RNA AND DNA HELICASE"/>
    <property type="match status" value="1"/>
</dbReference>
<dbReference type="InterPro" id="IPR001650">
    <property type="entry name" value="Helicase_C-like"/>
</dbReference>
<dbReference type="Pfam" id="PF00271">
    <property type="entry name" value="Helicase_C"/>
    <property type="match status" value="1"/>
</dbReference>
<dbReference type="PROSITE" id="PS51194">
    <property type="entry name" value="HELICASE_CTER"/>
    <property type="match status" value="1"/>
</dbReference>
<keyword evidence="3" id="KW-0347">Helicase</keyword>
<dbReference type="InterPro" id="IPR050699">
    <property type="entry name" value="RNA-DNA_Helicase"/>
</dbReference>
<dbReference type="GO" id="GO:0070478">
    <property type="term" value="P:nuclear-transcribed mRNA catabolic process, 3'-5' exonucleolytic nonsense-mediated decay"/>
    <property type="evidence" value="ECO:0007669"/>
    <property type="project" value="TreeGrafter"/>
</dbReference>
<proteinExistence type="predicted"/>
<dbReference type="AlphaFoldDB" id="A0A6P6YD29"/>
<dbReference type="GO" id="GO:0016787">
    <property type="term" value="F:hydrolase activity"/>
    <property type="evidence" value="ECO:0007669"/>
    <property type="project" value="UniProtKB-KW"/>
</dbReference>
<evidence type="ECO:0000256" key="3">
    <source>
        <dbReference type="ARBA" id="ARBA00022806"/>
    </source>
</evidence>
<dbReference type="OrthoDB" id="64767at2759"/>
<dbReference type="Pfam" id="PF00270">
    <property type="entry name" value="DEAD"/>
    <property type="match status" value="1"/>
</dbReference>
<evidence type="ECO:0000256" key="5">
    <source>
        <dbReference type="ARBA" id="ARBA00047984"/>
    </source>
</evidence>
<dbReference type="Proteomes" id="UP000515146">
    <property type="component" value="Unplaced"/>
</dbReference>
<dbReference type="PROSITE" id="PS51192">
    <property type="entry name" value="HELICASE_ATP_BIND_1"/>
    <property type="match status" value="1"/>
</dbReference>
<dbReference type="SUPFAM" id="SSF52540">
    <property type="entry name" value="P-loop containing nucleoside triphosphate hydrolases"/>
    <property type="match status" value="1"/>
</dbReference>
<evidence type="ECO:0000256" key="1">
    <source>
        <dbReference type="ARBA" id="ARBA00022741"/>
    </source>
</evidence>
<dbReference type="GO" id="GO:0003724">
    <property type="term" value="F:RNA helicase activity"/>
    <property type="evidence" value="ECO:0007669"/>
    <property type="project" value="UniProtKB-EC"/>
</dbReference>
<dbReference type="InParanoid" id="A0A6P6YD29"/>
<comment type="catalytic activity">
    <reaction evidence="5">
        <text>ATP + H2O = ADP + phosphate + H(+)</text>
        <dbReference type="Rhea" id="RHEA:13065"/>
        <dbReference type="ChEBI" id="CHEBI:15377"/>
        <dbReference type="ChEBI" id="CHEBI:15378"/>
        <dbReference type="ChEBI" id="CHEBI:30616"/>
        <dbReference type="ChEBI" id="CHEBI:43474"/>
        <dbReference type="ChEBI" id="CHEBI:456216"/>
        <dbReference type="EC" id="3.6.4.13"/>
    </reaction>
</comment>
<organism evidence="8 9">
    <name type="scientific">Dermatophagoides pteronyssinus</name>
    <name type="common">European house dust mite</name>
    <dbReference type="NCBI Taxonomy" id="6956"/>
    <lineage>
        <taxon>Eukaryota</taxon>
        <taxon>Metazoa</taxon>
        <taxon>Ecdysozoa</taxon>
        <taxon>Arthropoda</taxon>
        <taxon>Chelicerata</taxon>
        <taxon>Arachnida</taxon>
        <taxon>Acari</taxon>
        <taxon>Acariformes</taxon>
        <taxon>Sarcoptiformes</taxon>
        <taxon>Astigmata</taxon>
        <taxon>Psoroptidia</taxon>
        <taxon>Analgoidea</taxon>
        <taxon>Pyroglyphidae</taxon>
        <taxon>Dermatophagoidinae</taxon>
        <taxon>Dermatophagoides</taxon>
    </lineage>
</organism>
<dbReference type="GO" id="GO:0055087">
    <property type="term" value="C:Ski complex"/>
    <property type="evidence" value="ECO:0007669"/>
    <property type="project" value="TreeGrafter"/>
</dbReference>
<keyword evidence="4" id="KW-0067">ATP-binding</keyword>
<gene>
    <name evidence="9" type="primary">LOC113796709</name>
</gene>
<evidence type="ECO:0000259" key="7">
    <source>
        <dbReference type="PROSITE" id="PS51194"/>
    </source>
</evidence>